<feature type="compositionally biased region" description="Basic and acidic residues" evidence="1">
    <location>
        <begin position="753"/>
        <end position="764"/>
    </location>
</feature>
<proteinExistence type="predicted"/>
<feature type="region of interest" description="Disordered" evidence="1">
    <location>
        <begin position="1141"/>
        <end position="1160"/>
    </location>
</feature>
<evidence type="ECO:0000256" key="2">
    <source>
        <dbReference type="SAM" id="Phobius"/>
    </source>
</evidence>
<feature type="domain" description="ARID" evidence="3">
    <location>
        <begin position="1"/>
        <end position="95"/>
    </location>
</feature>
<evidence type="ECO:0000313" key="6">
    <source>
        <dbReference type="Proteomes" id="UP000182128"/>
    </source>
</evidence>
<feature type="transmembrane region" description="Helical" evidence="2">
    <location>
        <begin position="1767"/>
        <end position="1786"/>
    </location>
</feature>
<feature type="transmembrane region" description="Helical" evidence="2">
    <location>
        <begin position="1807"/>
        <end position="1825"/>
    </location>
</feature>
<gene>
    <name evidence="4" type="ORF">PKNA1_C2_1147100</name>
    <name evidence="5" type="ORF">PKNA1_H1_1147100</name>
</gene>
<evidence type="ECO:0000313" key="4">
    <source>
        <dbReference type="EMBL" id="SBO26126.1"/>
    </source>
</evidence>
<dbReference type="InterPro" id="IPR036431">
    <property type="entry name" value="ARID_dom_sf"/>
</dbReference>
<dbReference type="Proteomes" id="UP000182128">
    <property type="component" value="Unassembled WGS sequence"/>
</dbReference>
<accession>A0A193RDW8</accession>
<feature type="region of interest" description="Disordered" evidence="1">
    <location>
        <begin position="1371"/>
        <end position="1398"/>
    </location>
</feature>
<feature type="compositionally biased region" description="Basic and acidic residues" evidence="1">
    <location>
        <begin position="1199"/>
        <end position="1211"/>
    </location>
</feature>
<dbReference type="SMART" id="SM01014">
    <property type="entry name" value="ARID"/>
    <property type="match status" value="1"/>
</dbReference>
<dbReference type="CDD" id="cd16100">
    <property type="entry name" value="ARID"/>
    <property type="match status" value="1"/>
</dbReference>
<evidence type="ECO:0000259" key="3">
    <source>
        <dbReference type="PROSITE" id="PS51011"/>
    </source>
</evidence>
<feature type="region of interest" description="Disordered" evidence="1">
    <location>
        <begin position="1897"/>
        <end position="1925"/>
    </location>
</feature>
<dbReference type="InterPro" id="IPR001606">
    <property type="entry name" value="ARID_dom"/>
</dbReference>
<dbReference type="EMBL" id="CWHR02000010">
    <property type="protein sequence ID" value="SBO26797.1"/>
    <property type="molecule type" value="Genomic_DNA"/>
</dbReference>
<name>A0A193RDW8_PLAKH</name>
<dbReference type="GO" id="GO:0003677">
    <property type="term" value="F:DNA binding"/>
    <property type="evidence" value="ECO:0007669"/>
    <property type="project" value="InterPro"/>
</dbReference>
<reference evidence="6 7" key="2">
    <citation type="submission" date="2016-05" db="EMBL/GenBank/DDBJ databases">
        <authorList>
            <person name="Sharaf H."/>
        </authorList>
    </citation>
    <scope>NUCLEOTIDE SEQUENCE [LARGE SCALE GENOMIC DNA]</scope>
    <source>
        <strain evidence="6 7">H</strain>
    </source>
</reference>
<feature type="compositionally biased region" description="Gly residues" evidence="1">
    <location>
        <begin position="1908"/>
        <end position="1917"/>
    </location>
</feature>
<keyword evidence="2" id="KW-0472">Membrane</keyword>
<evidence type="ECO:0000313" key="5">
    <source>
        <dbReference type="EMBL" id="SBO26797.1"/>
    </source>
</evidence>
<protein>
    <recommendedName>
        <fullName evidence="3">ARID domain-containing protein</fullName>
    </recommendedName>
</protein>
<dbReference type="Proteomes" id="UP000182142">
    <property type="component" value="Unassembled WGS sequence"/>
</dbReference>
<feature type="region of interest" description="Disordered" evidence="1">
    <location>
        <begin position="1194"/>
        <end position="1221"/>
    </location>
</feature>
<reference evidence="4" key="1">
    <citation type="submission" date="2016-05" db="EMBL/GenBank/DDBJ databases">
        <authorList>
            <person name="Lavstsen T."/>
            <person name="Jespersen J.S."/>
        </authorList>
    </citation>
    <scope>NUCLEOTIDE SEQUENCE [LARGE SCALE GENOMIC DNA]</scope>
</reference>
<dbReference type="Gene3D" id="1.10.150.60">
    <property type="entry name" value="ARID DNA-binding domain"/>
    <property type="match status" value="1"/>
</dbReference>
<evidence type="ECO:0000256" key="1">
    <source>
        <dbReference type="SAM" id="MobiDB-lite"/>
    </source>
</evidence>
<feature type="compositionally biased region" description="Low complexity" evidence="1">
    <location>
        <begin position="766"/>
        <end position="776"/>
    </location>
</feature>
<dbReference type="Pfam" id="PF01388">
    <property type="entry name" value="ARID"/>
    <property type="match status" value="1"/>
</dbReference>
<feature type="compositionally biased region" description="Polar residues" evidence="1">
    <location>
        <begin position="1143"/>
        <end position="1160"/>
    </location>
</feature>
<feature type="compositionally biased region" description="Basic and acidic residues" evidence="1">
    <location>
        <begin position="1620"/>
        <end position="1632"/>
    </location>
</feature>
<dbReference type="PROSITE" id="PS51011">
    <property type="entry name" value="ARID"/>
    <property type="match status" value="1"/>
</dbReference>
<dbReference type="EMBL" id="CWHQ02000018">
    <property type="protein sequence ID" value="SBO26126.1"/>
    <property type="molecule type" value="Genomic_DNA"/>
</dbReference>
<feature type="region of interest" description="Disordered" evidence="1">
    <location>
        <begin position="708"/>
        <end position="778"/>
    </location>
</feature>
<sequence length="2179" mass="245958">MERDEFYKKYQEYYENDINLIPPLIEGMGIELYDLYLSVLNHGGYSCVSRNSKWIKIAREFGLINKEKNIKLIEDTKCIKEYYLTYLREFERIHDNIKKGKVSPKKGRIGKSSSSLDLRYNKKISISKANNKKVKSETHLHNLRRSGQVGGVNIPGGVVQSGIINNVDPLMGSVKDASKNFHTYGSNGSVNSTYVDMYNVSSSPTKVWKDNFYKKGNAYCLEDYLDGSANWYGGANILAQMSMSTSRPEKSKSNQKKGLTKKRSLKVEGDFIDGDMRPMRLEDINLANYGAYVNYANGVGFPNYHVGSFHNMNGTTAGYSYYGGELPYPVSATTEPNNYMDPNLINRGKYFYNNQFLSLSDIGTGGGAFTKSENIGHCFFNYGGVGFVGTPHTLDNSFETYNYMSAPTRGGLVWSGMGGYMGSAFNGGISQGMNYSVNYGRNYGVNYGYNYGGEYYQGYYPPYEGNIKWNPFVGNANDKFMMGVGGPTNLSSLEGYPSSLSYGLQRNDTNMDTRNCIDIYRILLGINRRKEKVADFVFCLNVLYTLSVANDMSLSKRQVKIIICMLLEVLDEMLHIFYSKLCMKERALEIMMKSFSDYLSDKNEYISGKGHIPLGGDDYHGFMATRDGNKYLVGCTVCSSPGGDHLNYKGKNNLQEFPQGGGKPELESNTLMGTKLSEQVNVRDIASLYLSYSGYCNDKRRKIRHAERCTEEVKSGSGVNNAAETNDAMEEDNLTDVENSSGEEFPGEGTSTPDERSDWEERTPRSSNPPSSVNSSDIENIMMGGTSIKDGNKSAESLYKDKEESKKFIIKKSNQEFVFLILYIMNNIFQTRKYNFYFCNKGDDCVRKDSLGEERDSVERRIGGETTQMGGGIFDKIDNGTIKEKLKRGKVVGGYSTCDDIPEESKMNELCKESQCSDKINVGDNDMVEGSGKDDGGGDCSTGGDHLLSSRTVEKEFWSDDSFDSSSDCSMCSYKKRVVKKENAPSRGITRGYAKIMDDKKKMMENGGSVIGESGGALSVKVQGGEEESSTKMCEKGNGNWQNGESNICDKRDSSRLRGGCDSSLPPSGDLFSPCEEGSSLKTINFSMSKSEVPFLADDRQVHLGNGSKTDVNQQVSENVDMEKRDDVSCIREKLHPEGGNLCDSNLPTSSSKEMTNGSSDVQCHLSMPNNGAVCGNDSFAIDMKVKEEEGTTNGIVGDVKDDPSVHKDKSGATPIGGSDMGMQVHPLEGATTSTIHHLSDNQSGENYEKVRNDKCDDTALSHVVNKNADEASSPGHMSKSNYGGYPDSTVVENMTQSLNEPLLVGSTYNMTGHVNPLGGGEVDGEQFEGTYNGQGCGIALEGSSYSENFRANYDGGVPKLNKGVIKGLYTQSGDDGRNGFPNGETEGRRKDEVTTTSGSIRKDNNLVGNVECKNRNGKINEERICKKCGSTRVETWRQDEPNNEPSDKQEIKKIFKNMKKELYEEMKKIFKENKIKQNKLLHYFDISKFLSIFELIFLKNFENIIFHEKAIQNIYLNMFICVDILNNELGRSISLKYIFFPSQFLQHANKFKNIAHFDRKNKLFIESEVQGDESREFPYSGDTPNGEKNERENFCEDKINSLPILLKKDENGQDFLENGSEKKTSTEKIEREEEAPPVVGEATVQLSGMEYRKKIKKLFLKIFRRNNKKYNIYKKIDYEFLMRKYKYNGPLNCEEKEKFKKYIILDLHEITKKILLKVYKRVNTHLNIAILSLNILTHILYVIPKRMLNISFIFWILNETINVKCAYTYLSVPLCILNYNGFLFLETMMKLIIRMIENEVMPLHSYMLSFLRLCSFPLYIYLYFDIPVSHTLIITALSALYLLVTYDPDFLATGFVSAKTGGVRSSRGIIIGKCDDQANGEKTTSVDHVYKKRRLSDVPTSGENSGENGGENGGENDGTVKSEAKCHGKCQVKEEIKKEGTWEEPIESEHDELTEERKEVLEKIFIKTMLLFLKKSIYFKSIFNCANINEKEEMLVDSRKVQVVLKNWRMHSEEMEKEKEESYFSNIENKVFYLHDNLLLYALENLPISSHAKDMKMCENIKNQFINQYCTTVSFSYDFVMPSETTEIQRLSIYAHSIVPIFLFLSSHRSLWQCLSPHIPLLTQMAFIRTDISRSLWVILKEYYFRSFMREKRSGKKCDSCFDSRLVKIERVKRNVAE</sequence>
<dbReference type="SMART" id="SM00501">
    <property type="entry name" value="BRIGHT"/>
    <property type="match status" value="1"/>
</dbReference>
<keyword evidence="2" id="KW-1133">Transmembrane helix</keyword>
<feature type="region of interest" description="Disordered" evidence="1">
    <location>
        <begin position="1615"/>
        <end position="1635"/>
    </location>
</feature>
<keyword evidence="2" id="KW-0812">Transmembrane</keyword>
<dbReference type="SUPFAM" id="SSF46774">
    <property type="entry name" value="ARID-like"/>
    <property type="match status" value="1"/>
</dbReference>
<organism evidence="4 6">
    <name type="scientific">Plasmodium knowlesi (strain H)</name>
    <dbReference type="NCBI Taxonomy" id="5851"/>
    <lineage>
        <taxon>Eukaryota</taxon>
        <taxon>Sar</taxon>
        <taxon>Alveolata</taxon>
        <taxon>Apicomplexa</taxon>
        <taxon>Aconoidasida</taxon>
        <taxon>Haemosporida</taxon>
        <taxon>Plasmodiidae</taxon>
        <taxon>Plasmodium</taxon>
        <taxon>Plasmodium (Plasmodium)</taxon>
    </lineage>
</organism>
<evidence type="ECO:0000313" key="7">
    <source>
        <dbReference type="Proteomes" id="UP000182142"/>
    </source>
</evidence>